<feature type="domain" description="TF-B3" evidence="7">
    <location>
        <begin position="206"/>
        <end position="301"/>
    </location>
</feature>
<keyword evidence="9" id="KW-1185">Reference proteome</keyword>
<protein>
    <recommendedName>
        <fullName evidence="7">TF-B3 domain-containing protein</fullName>
    </recommendedName>
</protein>
<dbReference type="Gene3D" id="2.40.330.10">
    <property type="entry name" value="DNA-binding pseudobarrel domain"/>
    <property type="match status" value="2"/>
</dbReference>
<keyword evidence="3" id="KW-0238">DNA-binding</keyword>
<gene>
    <name evidence="8" type="ORF">LWI29_000631</name>
</gene>
<keyword evidence="4" id="KW-0804">Transcription</keyword>
<evidence type="ECO:0000313" key="9">
    <source>
        <dbReference type="Proteomes" id="UP001168877"/>
    </source>
</evidence>
<evidence type="ECO:0000256" key="4">
    <source>
        <dbReference type="ARBA" id="ARBA00023163"/>
    </source>
</evidence>
<evidence type="ECO:0000313" key="8">
    <source>
        <dbReference type="EMBL" id="KAK0580323.1"/>
    </source>
</evidence>
<keyword evidence="5" id="KW-0539">Nucleus</keyword>
<dbReference type="GO" id="GO:0005634">
    <property type="term" value="C:nucleus"/>
    <property type="evidence" value="ECO:0007669"/>
    <property type="project" value="UniProtKB-SubCell"/>
</dbReference>
<feature type="region of interest" description="Disordered" evidence="6">
    <location>
        <begin position="113"/>
        <end position="159"/>
    </location>
</feature>
<dbReference type="PANTHER" id="PTHR31920:SF51">
    <property type="entry name" value="BINDING PROTEIN, PUTATIVE-RELATED"/>
    <property type="match status" value="1"/>
</dbReference>
<dbReference type="InterPro" id="IPR003340">
    <property type="entry name" value="B3_DNA-bd"/>
</dbReference>
<feature type="compositionally biased region" description="Basic and acidic residues" evidence="6">
    <location>
        <begin position="149"/>
        <end position="159"/>
    </location>
</feature>
<feature type="domain" description="TF-B3" evidence="7">
    <location>
        <begin position="7"/>
        <end position="100"/>
    </location>
</feature>
<evidence type="ECO:0000256" key="6">
    <source>
        <dbReference type="SAM" id="MobiDB-lite"/>
    </source>
</evidence>
<dbReference type="PROSITE" id="PS50863">
    <property type="entry name" value="B3"/>
    <property type="match status" value="2"/>
</dbReference>
<dbReference type="SMART" id="SM01019">
    <property type="entry name" value="B3"/>
    <property type="match status" value="2"/>
</dbReference>
<proteinExistence type="predicted"/>
<evidence type="ECO:0000256" key="2">
    <source>
        <dbReference type="ARBA" id="ARBA00023015"/>
    </source>
</evidence>
<comment type="subcellular location">
    <subcellularLocation>
        <location evidence="1">Nucleus</location>
    </subcellularLocation>
</comment>
<sequence>MEETPYHFFKVILASSLQDKKLRIPEKFVREFGDELLAFATIIVPDGRVWRVGLSNDGEKIWFHQGWQNFIEYYSIGVGYFLVFKYEKMSKFHVIILNTSNLEMSYPNNFDEPKRGVMSHGQMEKEREMPRNKRKMEKQVEVNTNTAHNGEDEHPTQIKDNENLHKLKALLEDKRIFLSRNYKFSSAKERERLFTLARSLKPRNPSFIIMLRSSHLYSRVVYLPAKFVNRYLTQDIKLIKLRVSKGREWPVQIGWMYGGCNTMQGWTEFLKDTKLKAGDICVFELIRIEDLLLEVSVFKES</sequence>
<dbReference type="GO" id="GO:0003677">
    <property type="term" value="F:DNA binding"/>
    <property type="evidence" value="ECO:0007669"/>
    <property type="project" value="UniProtKB-KW"/>
</dbReference>
<keyword evidence="2" id="KW-0805">Transcription regulation</keyword>
<evidence type="ECO:0000256" key="5">
    <source>
        <dbReference type="ARBA" id="ARBA00023242"/>
    </source>
</evidence>
<evidence type="ECO:0000259" key="7">
    <source>
        <dbReference type="PROSITE" id="PS50863"/>
    </source>
</evidence>
<dbReference type="Pfam" id="PF02362">
    <property type="entry name" value="B3"/>
    <property type="match status" value="2"/>
</dbReference>
<dbReference type="PANTHER" id="PTHR31920">
    <property type="entry name" value="B3 DOMAIN-CONTAINING"/>
    <property type="match status" value="1"/>
</dbReference>
<name>A0AA39RVD5_ACESA</name>
<organism evidence="8 9">
    <name type="scientific">Acer saccharum</name>
    <name type="common">Sugar maple</name>
    <dbReference type="NCBI Taxonomy" id="4024"/>
    <lineage>
        <taxon>Eukaryota</taxon>
        <taxon>Viridiplantae</taxon>
        <taxon>Streptophyta</taxon>
        <taxon>Embryophyta</taxon>
        <taxon>Tracheophyta</taxon>
        <taxon>Spermatophyta</taxon>
        <taxon>Magnoliopsida</taxon>
        <taxon>eudicotyledons</taxon>
        <taxon>Gunneridae</taxon>
        <taxon>Pentapetalae</taxon>
        <taxon>rosids</taxon>
        <taxon>malvids</taxon>
        <taxon>Sapindales</taxon>
        <taxon>Sapindaceae</taxon>
        <taxon>Hippocastanoideae</taxon>
        <taxon>Acereae</taxon>
        <taxon>Acer</taxon>
    </lineage>
</organism>
<dbReference type="CDD" id="cd10017">
    <property type="entry name" value="B3_DNA"/>
    <property type="match status" value="2"/>
</dbReference>
<evidence type="ECO:0000256" key="3">
    <source>
        <dbReference type="ARBA" id="ARBA00023125"/>
    </source>
</evidence>
<dbReference type="SUPFAM" id="SSF101936">
    <property type="entry name" value="DNA-binding pseudobarrel domain"/>
    <property type="match status" value="2"/>
</dbReference>
<comment type="caution">
    <text evidence="8">The sequence shown here is derived from an EMBL/GenBank/DDBJ whole genome shotgun (WGS) entry which is preliminary data.</text>
</comment>
<evidence type="ECO:0000256" key="1">
    <source>
        <dbReference type="ARBA" id="ARBA00004123"/>
    </source>
</evidence>
<reference evidence="8" key="1">
    <citation type="journal article" date="2022" name="Plant J.">
        <title>Strategies of tolerance reflected in two North American maple genomes.</title>
        <authorList>
            <person name="McEvoy S.L."/>
            <person name="Sezen U.U."/>
            <person name="Trouern-Trend A."/>
            <person name="McMahon S.M."/>
            <person name="Schaberg P.G."/>
            <person name="Yang J."/>
            <person name="Wegrzyn J.L."/>
            <person name="Swenson N.G."/>
        </authorList>
    </citation>
    <scope>NUCLEOTIDE SEQUENCE</scope>
    <source>
        <strain evidence="8">NS2018</strain>
    </source>
</reference>
<dbReference type="InterPro" id="IPR015300">
    <property type="entry name" value="DNA-bd_pseudobarrel_sf"/>
</dbReference>
<feature type="compositionally biased region" description="Basic and acidic residues" evidence="6">
    <location>
        <begin position="122"/>
        <end position="131"/>
    </location>
</feature>
<dbReference type="EMBL" id="JAUESC010000384">
    <property type="protein sequence ID" value="KAK0580323.1"/>
    <property type="molecule type" value="Genomic_DNA"/>
</dbReference>
<reference evidence="8" key="2">
    <citation type="submission" date="2023-06" db="EMBL/GenBank/DDBJ databases">
        <authorList>
            <person name="Swenson N.G."/>
            <person name="Wegrzyn J.L."/>
            <person name="Mcevoy S.L."/>
        </authorList>
    </citation>
    <scope>NUCLEOTIDE SEQUENCE</scope>
    <source>
        <strain evidence="8">NS2018</strain>
        <tissue evidence="8">Leaf</tissue>
    </source>
</reference>
<accession>A0AA39RVD5</accession>
<dbReference type="AlphaFoldDB" id="A0AA39RVD5"/>
<dbReference type="InterPro" id="IPR050655">
    <property type="entry name" value="Plant_B3_domain"/>
</dbReference>
<dbReference type="Proteomes" id="UP001168877">
    <property type="component" value="Unassembled WGS sequence"/>
</dbReference>